<sequence length="947" mass="105724">WTLGEFLYNVFQSTGREAHRDLTHSGMVSCFLRGGETFKPAAILTAWMKSSDGILPVDSPSRADMFSTQIPYTDIGPVRPALTSFALQTVGTYFTRRAEEAVQAHSGLHASILERHLSAAWYLMDKIATRKPRRREGVVVIRKHRSSKGVITHALADLLFCRSSAANLLPLAVGILYFGSSVPVDIMAYNCRIGTMPSYATIHRNLTALSAQEAADTFAHGSDPNTAGLLLFDNVQNLARVRDLRMGQENHMNVGMSALWVEAWSTIRVDVFDLEDKRSYIAKNKRATLTVDQLFSFLDQEDADTTGYLQWLEALVRCIKPLNPQIPVVKARFRATAKLVVPANEKSLVHPLGPSGKKETISGELKSGLFDFFAQAGQVPTEYLSRKLPVGGDGLSYAMLLQLQAYLQFHKDPFQSLEIVEPQLQVWHTKWTDLIRIFQTHWGRTSGKSTTPASLGHSAAKIGRAAPSNMKKVELYPGSQLLYLVLDARRLDCWSLLLKTDDIFAYFDKLAANKNLPDLEELTEIAKKLHRNYSTARARDHAIFDIGSTSAWAQTIPRGDAWVPIEVEDSSLDKTKKKRKSMAKKKPKETLPRAPCRGDFVLAQAMDFLRDGLNSRKIATAVAEGDVGRLYECIKYMLFTFAGSTHTNYMGYVLETICNLELESSPGLKEALLLLLLISLTGLLGHCEEGDYVVEFFDRLLEDIVQHKNAQFDDNFIRNVISRHLRHIAELKTAWRTGTGVAQKSHSHTDPHSKPEMRTLLKLYHDEQLHSRRLGRQIDDRDTDDFARGAHKLRDGALDKFIKKSLRTRQARTHAATPSAAPVAEEDASDSEAESSSEESDDDSDAPSPSLYATRGSMAVVDGQLVMDDRDMMEGDVNFDEIMLGPEGMDEDEAELEAGGEVSDNDEWNTIIPVLLRSFSVAFSVTLSFFICAKVDLSSRRTTWSRS</sequence>
<feature type="non-terminal residue" evidence="3">
    <location>
        <position position="1"/>
    </location>
</feature>
<dbReference type="AlphaFoldDB" id="A0AAD7J0Q6"/>
<feature type="region of interest" description="Disordered" evidence="1">
    <location>
        <begin position="808"/>
        <end position="854"/>
    </location>
</feature>
<evidence type="ECO:0000259" key="2">
    <source>
        <dbReference type="Pfam" id="PF20231"/>
    </source>
</evidence>
<protein>
    <recommendedName>
        <fullName evidence="2">DUF6589 domain-containing protein</fullName>
    </recommendedName>
</protein>
<evidence type="ECO:0000313" key="4">
    <source>
        <dbReference type="Proteomes" id="UP001215280"/>
    </source>
</evidence>
<dbReference type="Proteomes" id="UP001215280">
    <property type="component" value="Unassembled WGS sequence"/>
</dbReference>
<gene>
    <name evidence="3" type="ORF">DFH07DRAFT_743698</name>
</gene>
<feature type="compositionally biased region" description="Acidic residues" evidence="1">
    <location>
        <begin position="824"/>
        <end position="845"/>
    </location>
</feature>
<dbReference type="EMBL" id="JARJLG010000066">
    <property type="protein sequence ID" value="KAJ7754624.1"/>
    <property type="molecule type" value="Genomic_DNA"/>
</dbReference>
<comment type="caution">
    <text evidence="3">The sequence shown here is derived from an EMBL/GenBank/DDBJ whole genome shotgun (WGS) entry which is preliminary data.</text>
</comment>
<dbReference type="Pfam" id="PF20231">
    <property type="entry name" value="DUF6589"/>
    <property type="match status" value="1"/>
</dbReference>
<evidence type="ECO:0000313" key="3">
    <source>
        <dbReference type="EMBL" id="KAJ7754624.1"/>
    </source>
</evidence>
<evidence type="ECO:0000256" key="1">
    <source>
        <dbReference type="SAM" id="MobiDB-lite"/>
    </source>
</evidence>
<reference evidence="3" key="1">
    <citation type="submission" date="2023-03" db="EMBL/GenBank/DDBJ databases">
        <title>Massive genome expansion in bonnet fungi (Mycena s.s.) driven by repeated elements and novel gene families across ecological guilds.</title>
        <authorList>
            <consortium name="Lawrence Berkeley National Laboratory"/>
            <person name="Harder C.B."/>
            <person name="Miyauchi S."/>
            <person name="Viragh M."/>
            <person name="Kuo A."/>
            <person name="Thoen E."/>
            <person name="Andreopoulos B."/>
            <person name="Lu D."/>
            <person name="Skrede I."/>
            <person name="Drula E."/>
            <person name="Henrissat B."/>
            <person name="Morin E."/>
            <person name="Kohler A."/>
            <person name="Barry K."/>
            <person name="LaButti K."/>
            <person name="Morin E."/>
            <person name="Salamov A."/>
            <person name="Lipzen A."/>
            <person name="Mereny Z."/>
            <person name="Hegedus B."/>
            <person name="Baldrian P."/>
            <person name="Stursova M."/>
            <person name="Weitz H."/>
            <person name="Taylor A."/>
            <person name="Grigoriev I.V."/>
            <person name="Nagy L.G."/>
            <person name="Martin F."/>
            <person name="Kauserud H."/>
        </authorList>
    </citation>
    <scope>NUCLEOTIDE SEQUENCE</scope>
    <source>
        <strain evidence="3">CBHHK188m</strain>
    </source>
</reference>
<name>A0AAD7J0Q6_9AGAR</name>
<proteinExistence type="predicted"/>
<organism evidence="3 4">
    <name type="scientific">Mycena maculata</name>
    <dbReference type="NCBI Taxonomy" id="230809"/>
    <lineage>
        <taxon>Eukaryota</taxon>
        <taxon>Fungi</taxon>
        <taxon>Dikarya</taxon>
        <taxon>Basidiomycota</taxon>
        <taxon>Agaricomycotina</taxon>
        <taxon>Agaricomycetes</taxon>
        <taxon>Agaricomycetidae</taxon>
        <taxon>Agaricales</taxon>
        <taxon>Marasmiineae</taxon>
        <taxon>Mycenaceae</taxon>
        <taxon>Mycena</taxon>
    </lineage>
</organism>
<feature type="domain" description="DUF6589" evidence="2">
    <location>
        <begin position="284"/>
        <end position="748"/>
    </location>
</feature>
<accession>A0AAD7J0Q6</accession>
<keyword evidence="4" id="KW-1185">Reference proteome</keyword>
<dbReference type="InterPro" id="IPR046496">
    <property type="entry name" value="DUF6589"/>
</dbReference>